<evidence type="ECO:0000256" key="1">
    <source>
        <dbReference type="SAM" id="Phobius"/>
    </source>
</evidence>
<evidence type="ECO:0000313" key="2">
    <source>
        <dbReference type="EMBL" id="KAK7550825.1"/>
    </source>
</evidence>
<accession>A0ABR1MKS5</accession>
<organism evidence="2 3">
    <name type="scientific">Phyllosticta citricarpa</name>
    <dbReference type="NCBI Taxonomy" id="55181"/>
    <lineage>
        <taxon>Eukaryota</taxon>
        <taxon>Fungi</taxon>
        <taxon>Dikarya</taxon>
        <taxon>Ascomycota</taxon>
        <taxon>Pezizomycotina</taxon>
        <taxon>Dothideomycetes</taxon>
        <taxon>Dothideomycetes incertae sedis</taxon>
        <taxon>Botryosphaeriales</taxon>
        <taxon>Phyllostictaceae</taxon>
        <taxon>Phyllosticta</taxon>
    </lineage>
</organism>
<dbReference type="PANTHER" id="PTHR37048">
    <property type="entry name" value="QUESTIONABLE PROTEIN"/>
    <property type="match status" value="1"/>
</dbReference>
<keyword evidence="1" id="KW-0812">Transmembrane</keyword>
<gene>
    <name evidence="2" type="ORF">IWX46DRAFT_425367</name>
</gene>
<proteinExistence type="predicted"/>
<dbReference type="Proteomes" id="UP001365128">
    <property type="component" value="Unassembled WGS sequence"/>
</dbReference>
<sequence length="332" mass="37219">MADVDASSLRVEWGSVIMNSASATSKPSPTDMVDHSADDPTIVVGRILWLPRLEELEKNAVQQVHPRADIGAEAYDHPVVVCSRPSRTRVHFHLITSFHGRSLEQRFGHVPATKADQKRIAWYLPIEPSPYHPRSLRNEHGLGAPRILLENGKLMARNSYINVHSVYAINRKYLRSYSCQAFGGATEHFLDQSSVQAMWAYSKRLTQYSPGPQYLVRQQRPWASYQPGMPRIVDRALERTETPQVVPIQPGRAEVGTNCPFLILLKAVGESPNTARQELISGRIPLGLALGLIAAVLWAFGVLLKCLHVILKFSYWGIRGAAHKIQGWCYFP</sequence>
<dbReference type="EMBL" id="JBBPDW010000007">
    <property type="protein sequence ID" value="KAK7550825.1"/>
    <property type="molecule type" value="Genomic_DNA"/>
</dbReference>
<keyword evidence="1" id="KW-0472">Membrane</keyword>
<evidence type="ECO:0000313" key="3">
    <source>
        <dbReference type="Proteomes" id="UP001365128"/>
    </source>
</evidence>
<feature type="transmembrane region" description="Helical" evidence="1">
    <location>
        <begin position="284"/>
        <end position="304"/>
    </location>
</feature>
<keyword evidence="3" id="KW-1185">Reference proteome</keyword>
<reference evidence="2 3" key="1">
    <citation type="submission" date="2024-04" db="EMBL/GenBank/DDBJ databases">
        <title>Phyllosticta paracitricarpa is synonymous to the EU quarantine fungus P. citricarpa based on phylogenomic analyses.</title>
        <authorList>
            <consortium name="Lawrence Berkeley National Laboratory"/>
            <person name="Van Ingen-Buijs V.A."/>
            <person name="Van Westerhoven A.C."/>
            <person name="Haridas S."/>
            <person name="Skiadas P."/>
            <person name="Martin F."/>
            <person name="Groenewald J.Z."/>
            <person name="Crous P.W."/>
            <person name="Seidl M.F."/>
        </authorList>
    </citation>
    <scope>NUCLEOTIDE SEQUENCE [LARGE SCALE GENOMIC DNA]</scope>
    <source>
        <strain evidence="2 3">CBS 122670</strain>
    </source>
</reference>
<keyword evidence="1" id="KW-1133">Transmembrane helix</keyword>
<name>A0ABR1MKS5_9PEZI</name>
<protein>
    <submittedName>
        <fullName evidence="2">Uncharacterized protein</fullName>
    </submittedName>
</protein>
<comment type="caution">
    <text evidence="2">The sequence shown here is derived from an EMBL/GenBank/DDBJ whole genome shotgun (WGS) entry which is preliminary data.</text>
</comment>
<dbReference type="PANTHER" id="PTHR37048:SF2">
    <property type="entry name" value="QUESTIONABLE PROTEIN"/>
    <property type="match status" value="1"/>
</dbReference>